<dbReference type="SUPFAM" id="SSF56672">
    <property type="entry name" value="DNA/RNA polymerases"/>
    <property type="match status" value="1"/>
</dbReference>
<dbReference type="Pfam" id="PF00078">
    <property type="entry name" value="RVT_1"/>
    <property type="match status" value="1"/>
</dbReference>
<evidence type="ECO:0000256" key="1">
    <source>
        <dbReference type="SAM" id="MobiDB-lite"/>
    </source>
</evidence>
<comment type="caution">
    <text evidence="3">The sequence shown here is derived from an EMBL/GenBank/DDBJ whole genome shotgun (WGS) entry which is preliminary data.</text>
</comment>
<feature type="region of interest" description="Disordered" evidence="1">
    <location>
        <begin position="398"/>
        <end position="421"/>
    </location>
</feature>
<dbReference type="AlphaFoldDB" id="A0AAW2K6Y4"/>
<dbReference type="PROSITE" id="PS50878">
    <property type="entry name" value="RT_POL"/>
    <property type="match status" value="1"/>
</dbReference>
<reference evidence="3" key="2">
    <citation type="journal article" date="2024" name="Plant">
        <title>Genomic evolution and insights into agronomic trait innovations of Sesamum species.</title>
        <authorList>
            <person name="Miao H."/>
            <person name="Wang L."/>
            <person name="Qu L."/>
            <person name="Liu H."/>
            <person name="Sun Y."/>
            <person name="Le M."/>
            <person name="Wang Q."/>
            <person name="Wei S."/>
            <person name="Zheng Y."/>
            <person name="Lin W."/>
            <person name="Duan Y."/>
            <person name="Cao H."/>
            <person name="Xiong S."/>
            <person name="Wang X."/>
            <person name="Wei L."/>
            <person name="Li C."/>
            <person name="Ma Q."/>
            <person name="Ju M."/>
            <person name="Zhao R."/>
            <person name="Li G."/>
            <person name="Mu C."/>
            <person name="Tian Q."/>
            <person name="Mei H."/>
            <person name="Zhang T."/>
            <person name="Gao T."/>
            <person name="Zhang H."/>
        </authorList>
    </citation>
    <scope>NUCLEOTIDE SEQUENCE</scope>
    <source>
        <strain evidence="3">G01</strain>
    </source>
</reference>
<reference evidence="3" key="1">
    <citation type="submission" date="2020-06" db="EMBL/GenBank/DDBJ databases">
        <authorList>
            <person name="Li T."/>
            <person name="Hu X."/>
            <person name="Zhang T."/>
            <person name="Song X."/>
            <person name="Zhang H."/>
            <person name="Dai N."/>
            <person name="Sheng W."/>
            <person name="Hou X."/>
            <person name="Wei L."/>
        </authorList>
    </citation>
    <scope>NUCLEOTIDE SEQUENCE</scope>
    <source>
        <strain evidence="3">G01</strain>
        <tissue evidence="3">Leaf</tissue>
    </source>
</reference>
<dbReference type="EMBL" id="JACGWK010000309">
    <property type="protein sequence ID" value="KAL0302154.1"/>
    <property type="molecule type" value="Genomic_DNA"/>
</dbReference>
<dbReference type="InterPro" id="IPR043502">
    <property type="entry name" value="DNA/RNA_pol_sf"/>
</dbReference>
<feature type="domain" description="Reverse transcriptase" evidence="2">
    <location>
        <begin position="51"/>
        <end position="333"/>
    </location>
</feature>
<dbReference type="PANTHER" id="PTHR33116">
    <property type="entry name" value="REVERSE TRANSCRIPTASE ZINC-BINDING DOMAIN-CONTAINING PROTEIN-RELATED-RELATED"/>
    <property type="match status" value="1"/>
</dbReference>
<dbReference type="CDD" id="cd01650">
    <property type="entry name" value="RT_nLTR_like"/>
    <property type="match status" value="1"/>
</dbReference>
<accession>A0AAW2K6Y4</accession>
<name>A0AAW2K6Y4_9LAMI</name>
<sequence>MLVAPVTMAEVKEAFFDIDVESAPGPDGYTSAFYKSAWPVIGQTLFQAIGEFFRTGKLLKQVNSTLIALIPKVNLHMHVSDYRPIACCNVLYKAITKIIVKRMQWVLPLLIDYSQNAFVPGRTITDNILLAQEQLAGYNQKRLPLRCTIKVDIQKAYDSVEWDFLLEVLKLFNFPLQFIVLINQCVSTASFSVSLNGSNHGFFKGGRGLRQGDPMSPYLFVLVMEIWNALLRFRVKNAAEFQYHWKCKELGFINFVFADDGLKCESGQEPDNLLPSGAAGTTTDPGIFGFQEGSLPIKYLGIPLTSSRLTLTDCRPLFDKVDARLAGWNHLNLSYAGRLQLIKAVLSTLHMYWASAFILPKGVLKNLEKKMRKFSVVWFNWKWKCASSLGTDLQTKRERRAWSSQPHHNKSGSYAKNNYGG</sequence>
<feature type="compositionally biased region" description="Polar residues" evidence="1">
    <location>
        <begin position="402"/>
        <end position="421"/>
    </location>
</feature>
<dbReference type="PANTHER" id="PTHR33116:SF76">
    <property type="entry name" value="DUF4283 DOMAIN-CONTAINING PROTEIN"/>
    <property type="match status" value="1"/>
</dbReference>
<evidence type="ECO:0000259" key="2">
    <source>
        <dbReference type="PROSITE" id="PS50878"/>
    </source>
</evidence>
<protein>
    <submittedName>
        <fullName evidence="3">Ribonuclease H protein</fullName>
    </submittedName>
</protein>
<gene>
    <name evidence="3" type="ORF">Sangu_3116200</name>
</gene>
<proteinExistence type="predicted"/>
<organism evidence="3">
    <name type="scientific">Sesamum angustifolium</name>
    <dbReference type="NCBI Taxonomy" id="2727405"/>
    <lineage>
        <taxon>Eukaryota</taxon>
        <taxon>Viridiplantae</taxon>
        <taxon>Streptophyta</taxon>
        <taxon>Embryophyta</taxon>
        <taxon>Tracheophyta</taxon>
        <taxon>Spermatophyta</taxon>
        <taxon>Magnoliopsida</taxon>
        <taxon>eudicotyledons</taxon>
        <taxon>Gunneridae</taxon>
        <taxon>Pentapetalae</taxon>
        <taxon>asterids</taxon>
        <taxon>lamiids</taxon>
        <taxon>Lamiales</taxon>
        <taxon>Pedaliaceae</taxon>
        <taxon>Sesamum</taxon>
    </lineage>
</organism>
<evidence type="ECO:0000313" key="3">
    <source>
        <dbReference type="EMBL" id="KAL0302154.1"/>
    </source>
</evidence>
<dbReference type="InterPro" id="IPR000477">
    <property type="entry name" value="RT_dom"/>
</dbReference>